<keyword evidence="1" id="KW-0812">Transmembrane</keyword>
<gene>
    <name evidence="2" type="ORF">Pcinc_018253</name>
</gene>
<dbReference type="Proteomes" id="UP001286313">
    <property type="component" value="Unassembled WGS sequence"/>
</dbReference>
<name>A0AAE1KNZ9_PETCI</name>
<comment type="caution">
    <text evidence="2">The sequence shown here is derived from an EMBL/GenBank/DDBJ whole genome shotgun (WGS) entry which is preliminary data.</text>
</comment>
<proteinExistence type="predicted"/>
<evidence type="ECO:0000313" key="3">
    <source>
        <dbReference type="Proteomes" id="UP001286313"/>
    </source>
</evidence>
<reference evidence="2" key="1">
    <citation type="submission" date="2023-10" db="EMBL/GenBank/DDBJ databases">
        <title>Genome assemblies of two species of porcelain crab, Petrolisthes cinctipes and Petrolisthes manimaculis (Anomura: Porcellanidae).</title>
        <authorList>
            <person name="Angst P."/>
        </authorList>
    </citation>
    <scope>NUCLEOTIDE SEQUENCE</scope>
    <source>
        <strain evidence="2">PB745_01</strain>
        <tissue evidence="2">Gill</tissue>
    </source>
</reference>
<feature type="transmembrane region" description="Helical" evidence="1">
    <location>
        <begin position="54"/>
        <end position="72"/>
    </location>
</feature>
<evidence type="ECO:0000256" key="1">
    <source>
        <dbReference type="SAM" id="Phobius"/>
    </source>
</evidence>
<evidence type="ECO:0000313" key="2">
    <source>
        <dbReference type="EMBL" id="KAK3877000.1"/>
    </source>
</evidence>
<keyword evidence="1" id="KW-0472">Membrane</keyword>
<keyword evidence="3" id="KW-1185">Reference proteome</keyword>
<sequence length="113" mass="12755">MVQQQSSVLLPVQPHPKMSACQPETKSGHRLHHDDDSMGLWEPLKCCCCCTRRTGSLVIGVLFLISGCLNVLTAMRSLITLNDVAIEELCKEIDNFPDCESMMHKIRKFYGKF</sequence>
<keyword evidence="1" id="KW-1133">Transmembrane helix</keyword>
<dbReference type="EMBL" id="JAWQEG010001736">
    <property type="protein sequence ID" value="KAK3877000.1"/>
    <property type="molecule type" value="Genomic_DNA"/>
</dbReference>
<dbReference type="AlphaFoldDB" id="A0AAE1KNZ9"/>
<organism evidence="2 3">
    <name type="scientific">Petrolisthes cinctipes</name>
    <name type="common">Flat porcelain crab</name>
    <dbReference type="NCBI Taxonomy" id="88211"/>
    <lineage>
        <taxon>Eukaryota</taxon>
        <taxon>Metazoa</taxon>
        <taxon>Ecdysozoa</taxon>
        <taxon>Arthropoda</taxon>
        <taxon>Crustacea</taxon>
        <taxon>Multicrustacea</taxon>
        <taxon>Malacostraca</taxon>
        <taxon>Eumalacostraca</taxon>
        <taxon>Eucarida</taxon>
        <taxon>Decapoda</taxon>
        <taxon>Pleocyemata</taxon>
        <taxon>Anomura</taxon>
        <taxon>Galatheoidea</taxon>
        <taxon>Porcellanidae</taxon>
        <taxon>Petrolisthes</taxon>
    </lineage>
</organism>
<protein>
    <submittedName>
        <fullName evidence="2">Uncharacterized protein</fullName>
    </submittedName>
</protein>
<accession>A0AAE1KNZ9</accession>